<keyword evidence="4" id="KW-1185">Reference proteome</keyword>
<reference evidence="3 4" key="1">
    <citation type="submission" date="2018-06" db="EMBL/GenBank/DDBJ databases">
        <title>Complete Genomes of Monosporascus.</title>
        <authorList>
            <person name="Robinson A.J."/>
            <person name="Natvig D.O."/>
        </authorList>
    </citation>
    <scope>NUCLEOTIDE SEQUENCE [LARGE SCALE GENOMIC DNA]</scope>
    <source>
        <strain evidence="3 4">CBS 609.92</strain>
    </source>
</reference>
<gene>
    <name evidence="3" type="ORF">DL762_005962</name>
</gene>
<evidence type="ECO:0000259" key="2">
    <source>
        <dbReference type="Pfam" id="PF24845"/>
    </source>
</evidence>
<evidence type="ECO:0000313" key="4">
    <source>
        <dbReference type="Proteomes" id="UP000294003"/>
    </source>
</evidence>
<proteinExistence type="predicted"/>
<sequence>MSMFGLGRDDDDRRGDRRQDYGGNIPHGGAYPAGGGYPSGHDDDDDDDLRGAEEEAARNSGGSGDSGFFSTILSAVKQRKQSLADEDLDEDDAVKQHKRFYDDKDDDDADDRSMGSAAAMQALKMFSSGKSENQSQGALIGLAMAEASKLFDQKSSQGKVSGETSKESAVTKAGEMALKFYLKSQGSNSGGSGGGGSSSGGSDSKMSGLLGLASKFIK</sequence>
<evidence type="ECO:0000256" key="1">
    <source>
        <dbReference type="SAM" id="MobiDB-lite"/>
    </source>
</evidence>
<name>A0ABY0H3C7_9PEZI</name>
<dbReference type="PANTHER" id="PTHR39477">
    <property type="entry name" value="CHROMOSOME 8, WHOLE GENOME SHOTGUN SEQUENCE"/>
    <property type="match status" value="1"/>
</dbReference>
<dbReference type="EMBL" id="QJNS01000180">
    <property type="protein sequence ID" value="RYO83785.1"/>
    <property type="molecule type" value="Genomic_DNA"/>
</dbReference>
<feature type="compositionally biased region" description="Basic and acidic residues" evidence="1">
    <location>
        <begin position="93"/>
        <end position="102"/>
    </location>
</feature>
<dbReference type="Pfam" id="PF24845">
    <property type="entry name" value="DUF7721"/>
    <property type="match status" value="1"/>
</dbReference>
<dbReference type="Proteomes" id="UP000294003">
    <property type="component" value="Unassembled WGS sequence"/>
</dbReference>
<organism evidence="3 4">
    <name type="scientific">Monosporascus cannonballus</name>
    <dbReference type="NCBI Taxonomy" id="155416"/>
    <lineage>
        <taxon>Eukaryota</taxon>
        <taxon>Fungi</taxon>
        <taxon>Dikarya</taxon>
        <taxon>Ascomycota</taxon>
        <taxon>Pezizomycotina</taxon>
        <taxon>Sordariomycetes</taxon>
        <taxon>Xylariomycetidae</taxon>
        <taxon>Xylariales</taxon>
        <taxon>Xylariales incertae sedis</taxon>
        <taxon>Monosporascus</taxon>
    </lineage>
</organism>
<accession>A0ABY0H3C7</accession>
<dbReference type="InterPro" id="IPR056138">
    <property type="entry name" value="DUF7721"/>
</dbReference>
<feature type="domain" description="DUF7721" evidence="2">
    <location>
        <begin position="48"/>
        <end position="130"/>
    </location>
</feature>
<feature type="region of interest" description="Disordered" evidence="1">
    <location>
        <begin position="184"/>
        <end position="218"/>
    </location>
</feature>
<evidence type="ECO:0000313" key="3">
    <source>
        <dbReference type="EMBL" id="RYO83785.1"/>
    </source>
</evidence>
<feature type="compositionally biased region" description="Gly residues" evidence="1">
    <location>
        <begin position="188"/>
        <end position="199"/>
    </location>
</feature>
<comment type="caution">
    <text evidence="3">The sequence shown here is derived from an EMBL/GenBank/DDBJ whole genome shotgun (WGS) entry which is preliminary data.</text>
</comment>
<feature type="compositionally biased region" description="Basic and acidic residues" evidence="1">
    <location>
        <begin position="7"/>
        <end position="20"/>
    </location>
</feature>
<feature type="region of interest" description="Disordered" evidence="1">
    <location>
        <begin position="1"/>
        <end position="116"/>
    </location>
</feature>
<protein>
    <recommendedName>
        <fullName evidence="2">DUF7721 domain-containing protein</fullName>
    </recommendedName>
</protein>
<dbReference type="PANTHER" id="PTHR39477:SF1">
    <property type="entry name" value="BETA-FLANKING PROTEIN"/>
    <property type="match status" value="1"/>
</dbReference>